<proteinExistence type="predicted"/>
<dbReference type="EMBL" id="AP018553">
    <property type="protein sequence ID" value="BBD73082.1"/>
    <property type="molecule type" value="Genomic_DNA"/>
</dbReference>
<name>A0A348B4I0_9CREN</name>
<dbReference type="Proteomes" id="UP000276741">
    <property type="component" value="Chromosome"/>
</dbReference>
<reference evidence="3" key="1">
    <citation type="journal article" date="2014" name="Int. J. Syst. Evol. Microbiol.">
        <title>Complete genome sequence of Corynebacterium casei LMG S-19264T (=DSM 44701T), isolated from a smear-ripened cheese.</title>
        <authorList>
            <consortium name="US DOE Joint Genome Institute (JGI-PGF)"/>
            <person name="Walter F."/>
            <person name="Albersmeier A."/>
            <person name="Kalinowski J."/>
            <person name="Ruckert C."/>
        </authorList>
    </citation>
    <scope>NUCLEOTIDE SEQUENCE</scope>
    <source>
        <strain evidence="3">JCM 31740</strain>
    </source>
</reference>
<dbReference type="GeneID" id="38666981"/>
<feature type="domain" description="AAA" evidence="1">
    <location>
        <begin position="2"/>
        <end position="151"/>
    </location>
</feature>
<keyword evidence="4" id="KW-1185">Reference proteome</keyword>
<dbReference type="PANTHER" id="PTHR13696">
    <property type="entry name" value="P-LOOP CONTAINING NUCLEOSIDE TRIPHOSPHATE HYDROLASE"/>
    <property type="match status" value="1"/>
</dbReference>
<evidence type="ECO:0000313" key="2">
    <source>
        <dbReference type="EMBL" id="BBD73082.1"/>
    </source>
</evidence>
<dbReference type="InterPro" id="IPR025669">
    <property type="entry name" value="AAA_dom"/>
</dbReference>
<dbReference type="AlphaFoldDB" id="A0A348B4I0"/>
<dbReference type="Pfam" id="PF13614">
    <property type="entry name" value="AAA_31"/>
    <property type="match status" value="1"/>
</dbReference>
<protein>
    <submittedName>
        <fullName evidence="2">Chromosome partitioning protein ParA</fullName>
    </submittedName>
</protein>
<organism evidence="2 4">
    <name type="scientific">Sulfodiicoccus acidiphilus</name>
    <dbReference type="NCBI Taxonomy" id="1670455"/>
    <lineage>
        <taxon>Archaea</taxon>
        <taxon>Thermoproteota</taxon>
        <taxon>Thermoprotei</taxon>
        <taxon>Sulfolobales</taxon>
        <taxon>Sulfolobaceae</taxon>
        <taxon>Sulfodiicoccus</taxon>
    </lineage>
</organism>
<dbReference type="Proteomes" id="UP000616143">
    <property type="component" value="Unassembled WGS sequence"/>
</dbReference>
<evidence type="ECO:0000259" key="1">
    <source>
        <dbReference type="Pfam" id="PF13614"/>
    </source>
</evidence>
<accession>A0A348B4I0</accession>
<reference evidence="3" key="4">
    <citation type="submission" date="2020-09" db="EMBL/GenBank/DDBJ databases">
        <authorList>
            <person name="Sun Q."/>
            <person name="Ohkuma M."/>
        </authorList>
    </citation>
    <scope>NUCLEOTIDE SEQUENCE</scope>
    <source>
        <strain evidence="3">JCM 31740</strain>
    </source>
</reference>
<gene>
    <name evidence="3" type="ORF">GCM10007116_22170</name>
    <name evidence="2" type="ORF">HS1genome_1471</name>
</gene>
<dbReference type="Gene3D" id="3.40.50.300">
    <property type="entry name" value="P-loop containing nucleotide triphosphate hydrolases"/>
    <property type="match status" value="1"/>
</dbReference>
<dbReference type="KEGG" id="sacd:HS1genome_1471"/>
<dbReference type="CDD" id="cd02042">
    <property type="entry name" value="ParAB_family"/>
    <property type="match status" value="1"/>
</dbReference>
<evidence type="ECO:0000313" key="4">
    <source>
        <dbReference type="Proteomes" id="UP000276741"/>
    </source>
</evidence>
<dbReference type="EMBL" id="BMQS01000033">
    <property type="protein sequence ID" value="GGU05248.1"/>
    <property type="molecule type" value="Genomic_DNA"/>
</dbReference>
<dbReference type="RefSeq" id="WP_126450244.1">
    <property type="nucleotide sequence ID" value="NZ_AP018553.1"/>
</dbReference>
<reference evidence="2" key="3">
    <citation type="journal article" date="2019" name="BMC Res. Notes">
        <title>Complete genome sequence of the Sulfodiicoccus acidiphilus strain HS-1T, the first crenarchaeon that lacks polB3, isolated from an acidic hot spring in Ohwaku-dani, Hakone, Japan.</title>
        <authorList>
            <person name="Sakai H.D."/>
            <person name="Kurosawa N."/>
        </authorList>
    </citation>
    <scope>NUCLEOTIDE SEQUENCE</scope>
    <source>
        <strain evidence="2">HS-1</strain>
    </source>
</reference>
<dbReference type="OrthoDB" id="36110at2157"/>
<dbReference type="SUPFAM" id="SSF52540">
    <property type="entry name" value="P-loop containing nucleoside triphosphate hydrolases"/>
    <property type="match status" value="1"/>
</dbReference>
<sequence length="219" mass="23661">MIVTVVNQKGGVGKTTTSVNLAYVLARTRNVGLLDLDPEGGTTVSFGMRREKVEREIGGKSVNIFDVEVFPAHLGLLRRELEGDVESTVASVRKVAEGFDVLVVDTPPNLGTLSLSATVAADKVVVPVTPQPLTMEVLKNLDSRLKGLNKRALAFTNGSKKPLKEGASSIEFVDVAIPQSRVFTDASRLGVPAVRYDEFRFRNGRLTQHYNALAKVITG</sequence>
<dbReference type="InterPro" id="IPR027417">
    <property type="entry name" value="P-loop_NTPase"/>
</dbReference>
<dbReference type="InterPro" id="IPR050678">
    <property type="entry name" value="DNA_Partitioning_ATPase"/>
</dbReference>
<dbReference type="PANTHER" id="PTHR13696:SF99">
    <property type="entry name" value="COBYRINIC ACID AC-DIAMIDE SYNTHASE"/>
    <property type="match status" value="1"/>
</dbReference>
<reference evidence="4" key="2">
    <citation type="submission" date="2018-04" db="EMBL/GenBank/DDBJ databases">
        <title>Complete genome sequence of Sulfodiicoccus acidiphilus strain HS-1.</title>
        <authorList>
            <person name="Sakai H.D."/>
            <person name="Kurosawa N."/>
        </authorList>
    </citation>
    <scope>NUCLEOTIDE SEQUENCE [LARGE SCALE GENOMIC DNA]</scope>
    <source>
        <strain evidence="4">HS-1</strain>
    </source>
</reference>
<evidence type="ECO:0000313" key="3">
    <source>
        <dbReference type="EMBL" id="GGU05248.1"/>
    </source>
</evidence>